<keyword evidence="8" id="KW-0862">Zinc</keyword>
<comment type="subcellular location">
    <subcellularLocation>
        <location evidence="2">Cell membrane</location>
        <topology evidence="2">Multi-pass membrane protein</topology>
    </subcellularLocation>
</comment>
<keyword evidence="10" id="KW-0482">Metalloprotease</keyword>
<evidence type="ECO:0000313" key="15">
    <source>
        <dbReference type="Proteomes" id="UP001371218"/>
    </source>
</evidence>
<proteinExistence type="predicted"/>
<keyword evidence="9 12" id="KW-1133">Transmembrane helix</keyword>
<feature type="domain" description="Peptidase M48" evidence="13">
    <location>
        <begin position="156"/>
        <end position="342"/>
    </location>
</feature>
<evidence type="ECO:0000256" key="4">
    <source>
        <dbReference type="ARBA" id="ARBA00022670"/>
    </source>
</evidence>
<evidence type="ECO:0000256" key="2">
    <source>
        <dbReference type="ARBA" id="ARBA00004651"/>
    </source>
</evidence>
<keyword evidence="7" id="KW-0378">Hydrolase</keyword>
<keyword evidence="15" id="KW-1185">Reference proteome</keyword>
<dbReference type="PANTHER" id="PTHR43221:SF1">
    <property type="entry name" value="PROTEASE HTPX"/>
    <property type="match status" value="1"/>
</dbReference>
<feature type="transmembrane region" description="Helical" evidence="12">
    <location>
        <begin position="28"/>
        <end position="61"/>
    </location>
</feature>
<dbReference type="Gene3D" id="3.30.2010.10">
    <property type="entry name" value="Metalloproteases ('zincins'), catalytic domain"/>
    <property type="match status" value="1"/>
</dbReference>
<gene>
    <name evidence="14" type="ORF">AACH06_14580</name>
</gene>
<dbReference type="EMBL" id="JBBUTG010000008">
    <property type="protein sequence ID" value="MEK8032049.1"/>
    <property type="molecule type" value="Genomic_DNA"/>
</dbReference>
<sequence>MDAERFAQMVGRLERESTEHPRSYALKVAALAVLGFFILAIVLGAAGLGLLLLVGIALATLLTGGKALLLLFKLGKLLVLLAIPLWYLVKNSLKAMFVRLPPPQGLELTRAQAPALFAAVDHMRQRLKGPKVHHVLLVDEVNAAVVQRPLFGLIGFPRNYLLLGLPLLDSMSPDEAMAVVAHEYGHLAGSHSRFGAFIYRLRLSWGTIQHHAEQWQGFAGKGLNKLIGWYAPYFNAYTFVLARANEYQADRASVDLVGAQAAADALKRVNVAAPRYDRFLNQTLEQIRDVPQPPRNLAERWAHEASGEPAPEQVQRWLGQALARETNLADTHPALAARLAALPGQSTAMDQPPRPRQGPSAAQAWLGAQLPALHQHFQAAWADRVTEPWRQRHEEVQNQRGRLSALRALPERSGSEEFEMLRLQSHLEPDTDWRDTLAAFNASHPDHPGGLYLEGVLRLEKDDESGLPLLERAMALDADAIKPACERAFSFWQQRGDKTRAEAYGDRWRQRDAFEHQRQAEIARLNTQHPVRPHGLDPQVLAQVRQVLDGVNRDGIAAAYLVRRELPSDPSVDTYVLGVELTWWAKRRSRQANIVNRLAHQEWPLHLMICTLDGDLSSYGKTLKRIDGAQLL</sequence>
<evidence type="ECO:0000256" key="11">
    <source>
        <dbReference type="ARBA" id="ARBA00023136"/>
    </source>
</evidence>
<dbReference type="Proteomes" id="UP001371218">
    <property type="component" value="Unassembled WGS sequence"/>
</dbReference>
<evidence type="ECO:0000256" key="8">
    <source>
        <dbReference type="ARBA" id="ARBA00022833"/>
    </source>
</evidence>
<dbReference type="PANTHER" id="PTHR43221">
    <property type="entry name" value="PROTEASE HTPX"/>
    <property type="match status" value="1"/>
</dbReference>
<evidence type="ECO:0000256" key="6">
    <source>
        <dbReference type="ARBA" id="ARBA00022723"/>
    </source>
</evidence>
<protein>
    <submittedName>
        <fullName evidence="14">M48 family metallopeptidase</fullName>
    </submittedName>
</protein>
<evidence type="ECO:0000256" key="1">
    <source>
        <dbReference type="ARBA" id="ARBA00001947"/>
    </source>
</evidence>
<evidence type="ECO:0000256" key="3">
    <source>
        <dbReference type="ARBA" id="ARBA00022475"/>
    </source>
</evidence>
<evidence type="ECO:0000256" key="12">
    <source>
        <dbReference type="SAM" id="Phobius"/>
    </source>
</evidence>
<keyword evidence="6" id="KW-0479">Metal-binding</keyword>
<keyword evidence="4" id="KW-0645">Protease</keyword>
<evidence type="ECO:0000256" key="9">
    <source>
        <dbReference type="ARBA" id="ARBA00022989"/>
    </source>
</evidence>
<dbReference type="RefSeq" id="WP_341426461.1">
    <property type="nucleotide sequence ID" value="NZ_JBBUTG010000008.1"/>
</dbReference>
<dbReference type="InterPro" id="IPR050083">
    <property type="entry name" value="HtpX_protease"/>
</dbReference>
<keyword evidence="5 12" id="KW-0812">Transmembrane</keyword>
<reference evidence="14 15" key="1">
    <citation type="submission" date="2024-04" db="EMBL/GenBank/DDBJ databases">
        <title>Novel species of the genus Ideonella isolated from streams.</title>
        <authorList>
            <person name="Lu H."/>
        </authorList>
    </citation>
    <scope>NUCLEOTIDE SEQUENCE [LARGE SCALE GENOMIC DNA]</scope>
    <source>
        <strain evidence="14 15">DXS29W</strain>
    </source>
</reference>
<evidence type="ECO:0000259" key="13">
    <source>
        <dbReference type="Pfam" id="PF01435"/>
    </source>
</evidence>
<dbReference type="Pfam" id="PF01435">
    <property type="entry name" value="Peptidase_M48"/>
    <property type="match status" value="1"/>
</dbReference>
<dbReference type="InterPro" id="IPR001915">
    <property type="entry name" value="Peptidase_M48"/>
</dbReference>
<comment type="cofactor">
    <cofactor evidence="1">
        <name>Zn(2+)</name>
        <dbReference type="ChEBI" id="CHEBI:29105"/>
    </cofactor>
</comment>
<evidence type="ECO:0000313" key="14">
    <source>
        <dbReference type="EMBL" id="MEK8032049.1"/>
    </source>
</evidence>
<accession>A0ABU9BQ02</accession>
<keyword evidence="11 12" id="KW-0472">Membrane</keyword>
<evidence type="ECO:0000256" key="5">
    <source>
        <dbReference type="ARBA" id="ARBA00022692"/>
    </source>
</evidence>
<evidence type="ECO:0000256" key="10">
    <source>
        <dbReference type="ARBA" id="ARBA00023049"/>
    </source>
</evidence>
<evidence type="ECO:0000256" key="7">
    <source>
        <dbReference type="ARBA" id="ARBA00022801"/>
    </source>
</evidence>
<feature type="transmembrane region" description="Helical" evidence="12">
    <location>
        <begin position="67"/>
        <end position="89"/>
    </location>
</feature>
<comment type="caution">
    <text evidence="14">The sequence shown here is derived from an EMBL/GenBank/DDBJ whole genome shotgun (WGS) entry which is preliminary data.</text>
</comment>
<organism evidence="14 15">
    <name type="scientific">Ideonella lacteola</name>
    <dbReference type="NCBI Taxonomy" id="2984193"/>
    <lineage>
        <taxon>Bacteria</taxon>
        <taxon>Pseudomonadati</taxon>
        <taxon>Pseudomonadota</taxon>
        <taxon>Betaproteobacteria</taxon>
        <taxon>Burkholderiales</taxon>
        <taxon>Sphaerotilaceae</taxon>
        <taxon>Ideonella</taxon>
    </lineage>
</organism>
<name>A0ABU9BQ02_9BURK</name>
<keyword evidence="3" id="KW-1003">Cell membrane</keyword>
<dbReference type="CDD" id="cd07328">
    <property type="entry name" value="M48_Ste24p_like"/>
    <property type="match status" value="1"/>
</dbReference>